<dbReference type="PANTHER" id="PTHR20982:SF3">
    <property type="entry name" value="MITOCHONDRIAL RIBOSOME RECYCLING FACTOR PSEUDO 1"/>
    <property type="match status" value="1"/>
</dbReference>
<dbReference type="GO" id="GO:0043023">
    <property type="term" value="F:ribosomal large subunit binding"/>
    <property type="evidence" value="ECO:0007669"/>
    <property type="project" value="TreeGrafter"/>
</dbReference>
<keyword evidence="4 6" id="KW-0648">Protein biosynthesis</keyword>
<evidence type="ECO:0000259" key="7">
    <source>
        <dbReference type="Pfam" id="PF01765"/>
    </source>
</evidence>
<evidence type="ECO:0000313" key="9">
    <source>
        <dbReference type="Proteomes" id="UP000623250"/>
    </source>
</evidence>
<sequence>MATGNFDIKEIEKRMKSSVASLKSEFGGLRTGRASATLLDPIMVQTSYGAKMPIQQVAAVNAPEPRLITVQVWDKSNLHGVEKAIRESSLGLNPVIDGLTLRLPIPELNQERRQELVKIAKKYAEATRVAVRNVRKDGMDQIKKLEKDGKISEDESGKTSTKVQDLTDKTIKEIDALLATKEHEIMQV</sequence>
<dbReference type="Gene3D" id="3.30.1360.40">
    <property type="match status" value="1"/>
</dbReference>
<dbReference type="InterPro" id="IPR002661">
    <property type="entry name" value="Ribosome_recyc_fac"/>
</dbReference>
<reference evidence="8 9" key="1">
    <citation type="submission" date="2020-12" db="EMBL/GenBank/DDBJ databases">
        <title>Revised draft genomes of Rhodomicrobium vannielii ATCC 17100 and Rhodomicrobium udaipurense JA643.</title>
        <authorList>
            <person name="Conners E.M."/>
            <person name="Davenport E.J."/>
            <person name="Bose A."/>
        </authorList>
    </citation>
    <scope>NUCLEOTIDE SEQUENCE [LARGE SCALE GENOMIC DNA]</scope>
    <source>
        <strain evidence="8 9">JA643</strain>
    </source>
</reference>
<comment type="caution">
    <text evidence="8">The sequence shown here is derived from an EMBL/GenBank/DDBJ whole genome shotgun (WGS) entry which is preliminary data.</text>
</comment>
<dbReference type="EMBL" id="JAEMUK010000078">
    <property type="protein sequence ID" value="MBJ7544229.1"/>
    <property type="molecule type" value="Genomic_DNA"/>
</dbReference>
<gene>
    <name evidence="6 8" type="primary">frr</name>
    <name evidence="8" type="ORF">JDN41_11805</name>
</gene>
<dbReference type="CDD" id="cd00520">
    <property type="entry name" value="RRF"/>
    <property type="match status" value="1"/>
</dbReference>
<comment type="similarity">
    <text evidence="2 6">Belongs to the RRF family.</text>
</comment>
<comment type="function">
    <text evidence="5 6">Responsible for the release of ribosomes from messenger RNA at the termination of protein biosynthesis. May increase the efficiency of translation by recycling ribosomes from one round of translation to another.</text>
</comment>
<dbReference type="Gene3D" id="1.10.132.20">
    <property type="entry name" value="Ribosome-recycling factor"/>
    <property type="match status" value="1"/>
</dbReference>
<evidence type="ECO:0000256" key="1">
    <source>
        <dbReference type="ARBA" id="ARBA00004496"/>
    </source>
</evidence>
<keyword evidence="3 6" id="KW-0963">Cytoplasm</keyword>
<dbReference type="FunFam" id="1.10.132.20:FF:000001">
    <property type="entry name" value="Ribosome-recycling factor"/>
    <property type="match status" value="1"/>
</dbReference>
<evidence type="ECO:0000313" key="8">
    <source>
        <dbReference type="EMBL" id="MBJ7544229.1"/>
    </source>
</evidence>
<evidence type="ECO:0000256" key="6">
    <source>
        <dbReference type="HAMAP-Rule" id="MF_00040"/>
    </source>
</evidence>
<keyword evidence="9" id="KW-1185">Reference proteome</keyword>
<evidence type="ECO:0000256" key="2">
    <source>
        <dbReference type="ARBA" id="ARBA00005912"/>
    </source>
</evidence>
<evidence type="ECO:0000256" key="3">
    <source>
        <dbReference type="ARBA" id="ARBA00022490"/>
    </source>
</evidence>
<comment type="subcellular location">
    <subcellularLocation>
        <location evidence="1 6">Cytoplasm</location>
    </subcellularLocation>
</comment>
<dbReference type="InterPro" id="IPR023584">
    <property type="entry name" value="Ribosome_recyc_fac_dom"/>
</dbReference>
<protein>
    <recommendedName>
        <fullName evidence="6">Ribosome-recycling factor</fullName>
        <shortName evidence="6">RRF</shortName>
    </recommendedName>
    <alternativeName>
        <fullName evidence="6">Ribosome-releasing factor</fullName>
    </alternativeName>
</protein>
<accession>A0A8I1GG61</accession>
<dbReference type="Pfam" id="PF01765">
    <property type="entry name" value="RRF"/>
    <property type="match status" value="1"/>
</dbReference>
<proteinExistence type="inferred from homology"/>
<organism evidence="8 9">
    <name type="scientific">Rhodomicrobium udaipurense</name>
    <dbReference type="NCBI Taxonomy" id="1202716"/>
    <lineage>
        <taxon>Bacteria</taxon>
        <taxon>Pseudomonadati</taxon>
        <taxon>Pseudomonadota</taxon>
        <taxon>Alphaproteobacteria</taxon>
        <taxon>Hyphomicrobiales</taxon>
        <taxon>Hyphomicrobiaceae</taxon>
        <taxon>Rhodomicrobium</taxon>
    </lineage>
</organism>
<dbReference type="AlphaFoldDB" id="A0A8I1GG61"/>
<dbReference type="GO" id="GO:0002184">
    <property type="term" value="P:cytoplasmic translational termination"/>
    <property type="evidence" value="ECO:0007669"/>
    <property type="project" value="TreeGrafter"/>
</dbReference>
<dbReference type="PANTHER" id="PTHR20982">
    <property type="entry name" value="RIBOSOME RECYCLING FACTOR"/>
    <property type="match status" value="1"/>
</dbReference>
<dbReference type="GO" id="GO:0005829">
    <property type="term" value="C:cytosol"/>
    <property type="evidence" value="ECO:0007669"/>
    <property type="project" value="GOC"/>
</dbReference>
<evidence type="ECO:0000256" key="4">
    <source>
        <dbReference type="ARBA" id="ARBA00022917"/>
    </source>
</evidence>
<name>A0A8I1GG61_9HYPH</name>
<dbReference type="HAMAP" id="MF_00040">
    <property type="entry name" value="RRF"/>
    <property type="match status" value="1"/>
</dbReference>
<dbReference type="InterPro" id="IPR036191">
    <property type="entry name" value="RRF_sf"/>
</dbReference>
<dbReference type="FunFam" id="3.30.1360.40:FF:000001">
    <property type="entry name" value="Ribosome-recycling factor"/>
    <property type="match status" value="1"/>
</dbReference>
<dbReference type="SUPFAM" id="SSF55194">
    <property type="entry name" value="Ribosome recycling factor, RRF"/>
    <property type="match status" value="1"/>
</dbReference>
<evidence type="ECO:0000256" key="5">
    <source>
        <dbReference type="ARBA" id="ARBA00025050"/>
    </source>
</evidence>
<dbReference type="NCBIfam" id="TIGR00496">
    <property type="entry name" value="frr"/>
    <property type="match status" value="1"/>
</dbReference>
<dbReference type="Proteomes" id="UP000623250">
    <property type="component" value="Unassembled WGS sequence"/>
</dbReference>
<feature type="domain" description="Ribosome recycling factor" evidence="7">
    <location>
        <begin position="22"/>
        <end position="186"/>
    </location>
</feature>
<dbReference type="RefSeq" id="WP_013419619.1">
    <property type="nucleotide sequence ID" value="NZ_JAEMUK010000078.1"/>
</dbReference>